<dbReference type="RefSeq" id="YP_009293069.1">
    <property type="nucleotide sequence ID" value="NC_031127.1"/>
</dbReference>
<organism evidence="2 3">
    <name type="scientific">Erwinia phage vB_EamM_Huxley</name>
    <dbReference type="NCBI Taxonomy" id="1883373"/>
    <lineage>
        <taxon>Viruses</taxon>
        <taxon>Duplodnaviria</taxon>
        <taxon>Heunggongvirae</taxon>
        <taxon>Uroviricota</taxon>
        <taxon>Caudoviricetes</taxon>
        <taxon>Chimalliviridae</taxon>
        <taxon>Machinavirus</taxon>
        <taxon>Machinavirus machina</taxon>
    </lineage>
</organism>
<gene>
    <name evidence="2" type="ORF">HUXLEY_101</name>
</gene>
<dbReference type="InterPro" id="IPR016181">
    <property type="entry name" value="Acyl_CoA_acyltransferase"/>
</dbReference>
<evidence type="ECO:0000259" key="1">
    <source>
        <dbReference type="PROSITE" id="PS51186"/>
    </source>
</evidence>
<keyword evidence="2" id="KW-0808">Transferase</keyword>
<proteinExistence type="predicted"/>
<reference evidence="3" key="1">
    <citation type="submission" date="2016-06" db="EMBL/GenBank/DDBJ databases">
        <authorList>
            <person name="Berg J.A."/>
            <person name="Grossarth S.E."/>
            <person name="Jarvis T.M."/>
            <person name="Merrill B.D."/>
            <person name="Breakwell D.P."/>
            <person name="Hope S."/>
            <person name="Grose J.H."/>
        </authorList>
    </citation>
    <scope>NUCLEOTIDE SEQUENCE [LARGE SCALE GENOMIC DNA]</scope>
</reference>
<dbReference type="SUPFAM" id="SSF55729">
    <property type="entry name" value="Acyl-CoA N-acyltransferases (Nat)"/>
    <property type="match status" value="1"/>
</dbReference>
<sequence length="158" mass="17631">MLYIEVSPDKVSGDLFPGLRKWIDDQNEHRGQPIRVVMAVEDDIPMGVMAYADGQILYIYVPEESRRGGVGTALLKRAVLESKRSVVSAKVHPSNVDGLCFMLKCGFAIDGVMIGLDNVRYHRMTNNIVVVHTPPEEKHLETFVTNVPIFLSMAEGNF</sequence>
<name>A0A1B2ID29_9CAUD</name>
<protein>
    <submittedName>
        <fullName evidence="2">Putative acetyltransferase</fullName>
    </submittedName>
</protein>
<evidence type="ECO:0000313" key="2">
    <source>
        <dbReference type="EMBL" id="ANZ49183.1"/>
    </source>
</evidence>
<dbReference type="GeneID" id="29069223"/>
<dbReference type="KEGG" id="vg:29069223"/>
<accession>A0A1B2ID29</accession>
<feature type="domain" description="N-acetyltransferase" evidence="1">
    <location>
        <begin position="1"/>
        <end position="129"/>
    </location>
</feature>
<evidence type="ECO:0000313" key="3">
    <source>
        <dbReference type="Proteomes" id="UP000203302"/>
    </source>
</evidence>
<dbReference type="PROSITE" id="PS51186">
    <property type="entry name" value="GNAT"/>
    <property type="match status" value="1"/>
</dbReference>
<dbReference type="Proteomes" id="UP000203302">
    <property type="component" value="Segment"/>
</dbReference>
<dbReference type="GO" id="GO:0016747">
    <property type="term" value="F:acyltransferase activity, transferring groups other than amino-acyl groups"/>
    <property type="evidence" value="ECO:0007669"/>
    <property type="project" value="InterPro"/>
</dbReference>
<dbReference type="OrthoDB" id="13712at10239"/>
<dbReference type="EMBL" id="KX397368">
    <property type="protein sequence ID" value="ANZ49183.1"/>
    <property type="molecule type" value="Genomic_DNA"/>
</dbReference>
<dbReference type="InterPro" id="IPR000182">
    <property type="entry name" value="GNAT_dom"/>
</dbReference>
<dbReference type="Gene3D" id="3.40.630.30">
    <property type="match status" value="1"/>
</dbReference>
<dbReference type="Pfam" id="PF00583">
    <property type="entry name" value="Acetyltransf_1"/>
    <property type="match status" value="1"/>
</dbReference>